<dbReference type="KEGG" id="crq:GCK72_023963"/>
<sequence length="72" mass="8768">MLQRRDEQSAHAVLYLRYKDMDFVEFPLDMQIIHNLYKKYFRNGEFDITSVLAFLNNDYTFERFCISVATFQ</sequence>
<evidence type="ECO:0000313" key="1">
    <source>
        <dbReference type="EMBL" id="KAF1747498.1"/>
    </source>
</evidence>
<dbReference type="RefSeq" id="XP_053579218.1">
    <property type="nucleotide sequence ID" value="XM_053735652.1"/>
</dbReference>
<reference evidence="1 2" key="1">
    <citation type="submission" date="2019-12" db="EMBL/GenBank/DDBJ databases">
        <title>Chromosome-level assembly of the Caenorhabditis remanei genome.</title>
        <authorList>
            <person name="Teterina A.A."/>
            <person name="Willis J.H."/>
            <person name="Phillips P.C."/>
        </authorList>
    </citation>
    <scope>NUCLEOTIDE SEQUENCE [LARGE SCALE GENOMIC DNA]</scope>
    <source>
        <strain evidence="1 2">PX506</strain>
        <tissue evidence="1">Whole organism</tissue>
    </source>
</reference>
<dbReference type="GeneID" id="78777753"/>
<dbReference type="CTD" id="78777753"/>
<protein>
    <submittedName>
        <fullName evidence="1">Uncharacterized protein</fullName>
    </submittedName>
</protein>
<gene>
    <name evidence="1" type="ORF">GCK72_023963</name>
</gene>
<evidence type="ECO:0000313" key="2">
    <source>
        <dbReference type="Proteomes" id="UP000483820"/>
    </source>
</evidence>
<dbReference type="EMBL" id="WUAV01000006">
    <property type="protein sequence ID" value="KAF1747498.1"/>
    <property type="molecule type" value="Genomic_DNA"/>
</dbReference>
<accession>A0A6A5FXV0</accession>
<proteinExistence type="predicted"/>
<organism evidence="1 2">
    <name type="scientific">Caenorhabditis remanei</name>
    <name type="common">Caenorhabditis vulgaris</name>
    <dbReference type="NCBI Taxonomy" id="31234"/>
    <lineage>
        <taxon>Eukaryota</taxon>
        <taxon>Metazoa</taxon>
        <taxon>Ecdysozoa</taxon>
        <taxon>Nematoda</taxon>
        <taxon>Chromadorea</taxon>
        <taxon>Rhabditida</taxon>
        <taxon>Rhabditina</taxon>
        <taxon>Rhabditomorpha</taxon>
        <taxon>Rhabditoidea</taxon>
        <taxon>Rhabditidae</taxon>
        <taxon>Peloderinae</taxon>
        <taxon>Caenorhabditis</taxon>
    </lineage>
</organism>
<dbReference type="Proteomes" id="UP000483820">
    <property type="component" value="Chromosome X"/>
</dbReference>
<comment type="caution">
    <text evidence="1">The sequence shown here is derived from an EMBL/GenBank/DDBJ whole genome shotgun (WGS) entry which is preliminary data.</text>
</comment>
<dbReference type="AlphaFoldDB" id="A0A6A5FXV0"/>
<name>A0A6A5FXV0_CAERE</name>